<protein>
    <submittedName>
        <fullName evidence="1">Uncharacterized protein</fullName>
    </submittedName>
</protein>
<organism evidence="1 2">
    <name type="scientific">Mytilus galloprovincialis</name>
    <name type="common">Mediterranean mussel</name>
    <dbReference type="NCBI Taxonomy" id="29158"/>
    <lineage>
        <taxon>Eukaryota</taxon>
        <taxon>Metazoa</taxon>
        <taxon>Spiralia</taxon>
        <taxon>Lophotrochozoa</taxon>
        <taxon>Mollusca</taxon>
        <taxon>Bivalvia</taxon>
        <taxon>Autobranchia</taxon>
        <taxon>Pteriomorphia</taxon>
        <taxon>Mytilida</taxon>
        <taxon>Mytiloidea</taxon>
        <taxon>Mytilidae</taxon>
        <taxon>Mytilinae</taxon>
        <taxon>Mytilus</taxon>
    </lineage>
</organism>
<evidence type="ECO:0000313" key="1">
    <source>
        <dbReference type="EMBL" id="VDI31448.1"/>
    </source>
</evidence>
<dbReference type="AlphaFoldDB" id="A0A8B6EB08"/>
<comment type="caution">
    <text evidence="1">The sequence shown here is derived from an EMBL/GenBank/DDBJ whole genome shotgun (WGS) entry which is preliminary data.</text>
</comment>
<keyword evidence="2" id="KW-1185">Reference proteome</keyword>
<accession>A0A8B6EB08</accession>
<dbReference type="EMBL" id="UYJE01004800">
    <property type="protein sequence ID" value="VDI31448.1"/>
    <property type="molecule type" value="Genomic_DNA"/>
</dbReference>
<reference evidence="1" key="1">
    <citation type="submission" date="2018-11" db="EMBL/GenBank/DDBJ databases">
        <authorList>
            <person name="Alioto T."/>
            <person name="Alioto T."/>
        </authorList>
    </citation>
    <scope>NUCLEOTIDE SEQUENCE</scope>
</reference>
<evidence type="ECO:0000313" key="2">
    <source>
        <dbReference type="Proteomes" id="UP000596742"/>
    </source>
</evidence>
<gene>
    <name evidence="1" type="ORF">MGAL_10B079292</name>
</gene>
<sequence>MIDRVVQNMIDDINGKARKEREKLKQIIKEAQTGLKDITLLDQRRTEHDKTRQNAVQHQKLKSLESEISRFQLVTVPELPTIRYTPKEISLTCLEHTGETRRVQKSSELRYKSEERTASVSIRLNIVLVEVIS</sequence>
<name>A0A8B6EB08_MYTGA</name>
<dbReference type="Proteomes" id="UP000596742">
    <property type="component" value="Unassembled WGS sequence"/>
</dbReference>
<proteinExistence type="predicted"/>